<dbReference type="KEGG" id="part:PARC_a3402"/>
<name>A0A290S7A7_9GAMM</name>
<sequence>MQQGPSSMPLEITNYLLIDIDNEFSRAFAEYYVNNNGITKASTLIAAGSNTRQLVKMMFDELIKDYSYCDLENEISVSELINYLKEHHDLHGVLFNSTDYLLASDKQRFIYNSLHEKRFLISLDDTGYTLSLVTDETLTEPSQNHHDIAHTPQDLIDLAEQLNKNK</sequence>
<dbReference type="AlphaFoldDB" id="A0A290S7A7"/>
<dbReference type="OrthoDB" id="6301382at2"/>
<gene>
    <name evidence="1" type="ORF">PARC_a3402</name>
</gene>
<proteinExistence type="predicted"/>
<organism evidence="1 2">
    <name type="scientific">Pseudoalteromonas arctica A 37-1-2</name>
    <dbReference type="NCBI Taxonomy" id="1117313"/>
    <lineage>
        <taxon>Bacteria</taxon>
        <taxon>Pseudomonadati</taxon>
        <taxon>Pseudomonadota</taxon>
        <taxon>Gammaproteobacteria</taxon>
        <taxon>Alteromonadales</taxon>
        <taxon>Pseudoalteromonadaceae</taxon>
        <taxon>Pseudoalteromonas</taxon>
    </lineage>
</organism>
<reference evidence="1 2" key="1">
    <citation type="journal article" date="2012" name="J. Bacteriol.">
        <title>Genome sequences of type strains of seven species of the marine bacterium Pseudoalteromonas.</title>
        <authorList>
            <person name="Xie B.B."/>
            <person name="Shu Y.L."/>
            <person name="Qin Q.L."/>
            <person name="Rong J.C."/>
            <person name="Zhang X.Y."/>
            <person name="Chen X.L."/>
            <person name="Shi M."/>
            <person name="He H.L."/>
            <person name="Zhou B.C."/>
            <person name="Zhang Y.Z."/>
        </authorList>
    </citation>
    <scope>NUCLEOTIDE SEQUENCE [LARGE SCALE GENOMIC DNA]</scope>
    <source>
        <strain evidence="1 2">A 37-1-2</strain>
    </source>
</reference>
<evidence type="ECO:0000313" key="1">
    <source>
        <dbReference type="EMBL" id="ATC87779.1"/>
    </source>
</evidence>
<dbReference type="RefSeq" id="WP_010553293.1">
    <property type="nucleotide sequence ID" value="NZ_CP011025.1"/>
</dbReference>
<accession>A0A290S7A7</accession>
<dbReference type="Proteomes" id="UP000016505">
    <property type="component" value="Chromosome I"/>
</dbReference>
<protein>
    <submittedName>
        <fullName evidence="1">Uncharacterized protein</fullName>
    </submittedName>
</protein>
<dbReference type="EMBL" id="CP011025">
    <property type="protein sequence ID" value="ATC87779.1"/>
    <property type="molecule type" value="Genomic_DNA"/>
</dbReference>
<evidence type="ECO:0000313" key="2">
    <source>
        <dbReference type="Proteomes" id="UP000016505"/>
    </source>
</evidence>